<evidence type="ECO:0000256" key="11">
    <source>
        <dbReference type="PIRNR" id="PIRNR002869"/>
    </source>
</evidence>
<feature type="transmembrane region" description="Helical" evidence="10">
    <location>
        <begin position="190"/>
        <end position="212"/>
    </location>
</feature>
<keyword evidence="7 10" id="KW-0472">Membrane</keyword>
<dbReference type="Proteomes" id="UP000182840">
    <property type="component" value="Chromosome"/>
</dbReference>
<feature type="transmembrane region" description="Helical" evidence="10">
    <location>
        <begin position="134"/>
        <end position="152"/>
    </location>
</feature>
<protein>
    <recommendedName>
        <fullName evidence="10">Probable lipid II flippase MurJ</fullName>
    </recommendedName>
</protein>
<dbReference type="AlphaFoldDB" id="A0A1L3SMA4"/>
<comment type="function">
    <text evidence="8 10 11">Involved in peptidoglycan biosynthesis. Transports lipid-linked peptidoglycan precursors from the inner to the outer leaflet of the cytoplasmic membrane.</text>
</comment>
<keyword evidence="2 10" id="KW-1003">Cell membrane</keyword>
<keyword evidence="10" id="KW-0997">Cell inner membrane</keyword>
<feature type="transmembrane region" description="Helical" evidence="10">
    <location>
        <begin position="411"/>
        <end position="433"/>
    </location>
</feature>
<feature type="transmembrane region" description="Helical" evidence="10">
    <location>
        <begin position="26"/>
        <end position="45"/>
    </location>
</feature>
<keyword evidence="5 10" id="KW-0573">Peptidoglycan synthesis</keyword>
<dbReference type="GO" id="GO:0071555">
    <property type="term" value="P:cell wall organization"/>
    <property type="evidence" value="ECO:0007669"/>
    <property type="project" value="UniProtKB-UniRule"/>
</dbReference>
<dbReference type="NCBIfam" id="TIGR01695">
    <property type="entry name" value="murJ_mviN"/>
    <property type="match status" value="1"/>
</dbReference>
<dbReference type="PIRSF" id="PIRSF002869">
    <property type="entry name" value="MviN"/>
    <property type="match status" value="1"/>
</dbReference>
<keyword evidence="3 10" id="KW-0812">Transmembrane</keyword>
<organism evidence="12 13">
    <name type="scientific">Aquibium oceanicum</name>
    <dbReference type="NCBI Taxonomy" id="1670800"/>
    <lineage>
        <taxon>Bacteria</taxon>
        <taxon>Pseudomonadati</taxon>
        <taxon>Pseudomonadota</taxon>
        <taxon>Alphaproteobacteria</taxon>
        <taxon>Hyphomicrobiales</taxon>
        <taxon>Phyllobacteriaceae</taxon>
        <taxon>Aquibium</taxon>
    </lineage>
</organism>
<comment type="similarity">
    <text evidence="9 10 11">Belongs to the MurJ/MviN family.</text>
</comment>
<keyword evidence="4 10" id="KW-0133">Cell shape</keyword>
<evidence type="ECO:0000256" key="10">
    <source>
        <dbReference type="HAMAP-Rule" id="MF_02078"/>
    </source>
</evidence>
<feature type="transmembrane region" description="Helical" evidence="10">
    <location>
        <begin position="159"/>
        <end position="184"/>
    </location>
</feature>
<evidence type="ECO:0000256" key="5">
    <source>
        <dbReference type="ARBA" id="ARBA00022984"/>
    </source>
</evidence>
<dbReference type="GO" id="GO:0005886">
    <property type="term" value="C:plasma membrane"/>
    <property type="evidence" value="ECO:0007669"/>
    <property type="project" value="UniProtKB-SubCell"/>
</dbReference>
<dbReference type="GO" id="GO:0015648">
    <property type="term" value="F:lipid-linked peptidoglycan transporter activity"/>
    <property type="evidence" value="ECO:0007669"/>
    <property type="project" value="UniProtKB-UniRule"/>
</dbReference>
<comment type="pathway">
    <text evidence="10">Cell wall biogenesis; peptidoglycan biosynthesis.</text>
</comment>
<feature type="transmembrane region" description="Helical" evidence="10">
    <location>
        <begin position="445"/>
        <end position="465"/>
    </location>
</feature>
<dbReference type="Pfam" id="PF03023">
    <property type="entry name" value="MurJ"/>
    <property type="match status" value="1"/>
</dbReference>
<keyword evidence="10 11" id="KW-0961">Cell wall biogenesis/degradation</keyword>
<evidence type="ECO:0000256" key="2">
    <source>
        <dbReference type="ARBA" id="ARBA00022475"/>
    </source>
</evidence>
<dbReference type="OrthoDB" id="9816572at2"/>
<evidence type="ECO:0000313" key="12">
    <source>
        <dbReference type="EMBL" id="APH70500.1"/>
    </source>
</evidence>
<accession>A0A1L3SMA4</accession>
<dbReference type="CDD" id="cd13123">
    <property type="entry name" value="MATE_MurJ_like"/>
    <property type="match status" value="1"/>
</dbReference>
<dbReference type="GO" id="GO:0008360">
    <property type="term" value="P:regulation of cell shape"/>
    <property type="evidence" value="ECO:0007669"/>
    <property type="project" value="UniProtKB-UniRule"/>
</dbReference>
<feature type="transmembrane region" description="Helical" evidence="10">
    <location>
        <begin position="277"/>
        <end position="295"/>
    </location>
</feature>
<dbReference type="InterPro" id="IPR004268">
    <property type="entry name" value="MurJ"/>
</dbReference>
<dbReference type="GO" id="GO:0009252">
    <property type="term" value="P:peptidoglycan biosynthetic process"/>
    <property type="evidence" value="ECO:0007669"/>
    <property type="project" value="UniProtKB-UniRule"/>
</dbReference>
<dbReference type="KEGG" id="meso:BSQ44_03200"/>
<dbReference type="PRINTS" id="PR01806">
    <property type="entry name" value="VIRFACTRMVIN"/>
</dbReference>
<feature type="transmembrane region" description="Helical" evidence="10">
    <location>
        <begin position="316"/>
        <end position="340"/>
    </location>
</feature>
<gene>
    <name evidence="10" type="primary">murJ</name>
    <name evidence="12" type="ORF">BSQ44_03200</name>
</gene>
<feature type="transmembrane region" description="Helical" evidence="10">
    <location>
        <begin position="233"/>
        <end position="257"/>
    </location>
</feature>
<feature type="transmembrane region" description="Helical" evidence="10">
    <location>
        <begin position="385"/>
        <end position="405"/>
    </location>
</feature>
<dbReference type="UniPathway" id="UPA00219"/>
<evidence type="ECO:0000256" key="6">
    <source>
        <dbReference type="ARBA" id="ARBA00022989"/>
    </source>
</evidence>
<dbReference type="InterPro" id="IPR051050">
    <property type="entry name" value="Lipid_II_flippase_MurJ/MviN"/>
</dbReference>
<dbReference type="PANTHER" id="PTHR47019">
    <property type="entry name" value="LIPID II FLIPPASE MURJ"/>
    <property type="match status" value="1"/>
</dbReference>
<feature type="transmembrane region" description="Helical" evidence="10">
    <location>
        <begin position="352"/>
        <end position="373"/>
    </location>
</feature>
<sequence length="526" mass="55933">MSLVGKFASVGGATMASRVLGFVREALIGAALGAGPVADAFYAAFRFPNLFRRLFAEGAFNTAFIPLFAKELEADGMNGARRFAEEVLSVLVVALLVLSVIAIFFMPALVGTIVAPAFADTPEKFDLTVLMTRIMFPYLFCMSLVAMLSGILNSMRRYFLAAIVPVLLNVILSVVLVAALYAGVESRTTGIWLAWGVLASGIAQLLFLIMGVGREGYSMGFRRPRMTPKVNRLLLLMGPAMLTGGVTQINLLVGQIIASAQDGAIALLNYADRINQLPLGVIGIAVGVVLLPELSRALKAGDEKDAQHLQNRSLEFALGLTFPAAVGFLVMPGPIVSLLYERGAFTEQTTQLTAAALAAFAAGLPAYVLIKVFSPGFFAREDMKTPMWFSMIAVAVNIAGSLALFPFYGHVGLAAATSLSAWINVILLAATLWRRDAFRPSPATLRRSGLIVFAGLVMGAALWVLQVTLAPWLDGPLLVRLATVLGIIAAGAIVYFGIVIATGALDGKQIAGMLRRRKVKGRLPGP</sequence>
<name>A0A1L3SMA4_9HYPH</name>
<dbReference type="EMBL" id="CP018171">
    <property type="protein sequence ID" value="APH70500.1"/>
    <property type="molecule type" value="Genomic_DNA"/>
</dbReference>
<dbReference type="PANTHER" id="PTHR47019:SF1">
    <property type="entry name" value="LIPID II FLIPPASE MURJ"/>
    <property type="match status" value="1"/>
</dbReference>
<proteinExistence type="inferred from homology"/>
<feature type="transmembrane region" description="Helical" evidence="10">
    <location>
        <begin position="477"/>
        <end position="505"/>
    </location>
</feature>
<evidence type="ECO:0000256" key="7">
    <source>
        <dbReference type="ARBA" id="ARBA00023136"/>
    </source>
</evidence>
<reference evidence="13" key="1">
    <citation type="submission" date="2016-11" db="EMBL/GenBank/DDBJ databases">
        <title>Mesorhizobium oceanicum sp. nov., isolated from deep seawater in South China Sea.</title>
        <authorList>
            <person name="Fu G.-Y."/>
        </authorList>
    </citation>
    <scope>NUCLEOTIDE SEQUENCE [LARGE SCALE GENOMIC DNA]</scope>
    <source>
        <strain evidence="13">B7</strain>
    </source>
</reference>
<keyword evidence="6 10" id="KW-1133">Transmembrane helix</keyword>
<evidence type="ECO:0000256" key="9">
    <source>
        <dbReference type="ARBA" id="ARBA00061532"/>
    </source>
</evidence>
<evidence type="ECO:0000256" key="8">
    <source>
        <dbReference type="ARBA" id="ARBA00060041"/>
    </source>
</evidence>
<feature type="transmembrane region" description="Helical" evidence="10">
    <location>
        <begin position="87"/>
        <end position="114"/>
    </location>
</feature>
<evidence type="ECO:0000313" key="13">
    <source>
        <dbReference type="Proteomes" id="UP000182840"/>
    </source>
</evidence>
<dbReference type="STRING" id="1670800.BSQ44_03200"/>
<evidence type="ECO:0000256" key="4">
    <source>
        <dbReference type="ARBA" id="ARBA00022960"/>
    </source>
</evidence>
<dbReference type="HAMAP" id="MF_02078">
    <property type="entry name" value="MurJ_MviN"/>
    <property type="match status" value="1"/>
</dbReference>
<keyword evidence="10 11" id="KW-0813">Transport</keyword>
<dbReference type="RefSeq" id="WP_072601912.1">
    <property type="nucleotide sequence ID" value="NZ_CP018171.1"/>
</dbReference>
<dbReference type="GO" id="GO:0034204">
    <property type="term" value="P:lipid translocation"/>
    <property type="evidence" value="ECO:0007669"/>
    <property type="project" value="TreeGrafter"/>
</dbReference>
<keyword evidence="13" id="KW-1185">Reference proteome</keyword>
<comment type="subcellular location">
    <subcellularLocation>
        <location evidence="10">Cell inner membrane</location>
        <topology evidence="10">Multi-pass membrane protein</topology>
    </subcellularLocation>
    <subcellularLocation>
        <location evidence="1">Cell membrane</location>
        <topology evidence="1">Multi-pass membrane protein</topology>
    </subcellularLocation>
</comment>
<evidence type="ECO:0000256" key="3">
    <source>
        <dbReference type="ARBA" id="ARBA00022692"/>
    </source>
</evidence>
<evidence type="ECO:0000256" key="1">
    <source>
        <dbReference type="ARBA" id="ARBA00004651"/>
    </source>
</evidence>